<dbReference type="SMART" id="SM00271">
    <property type="entry name" value="DnaJ"/>
    <property type="match status" value="1"/>
</dbReference>
<comment type="caution">
    <text evidence="4">The sequence shown here is derived from an EMBL/GenBank/DDBJ whole genome shotgun (WGS) entry which is preliminary data.</text>
</comment>
<keyword evidence="1" id="KW-0963">Cytoplasm</keyword>
<feature type="domain" description="J" evidence="3">
    <location>
        <begin position="5"/>
        <end position="69"/>
    </location>
</feature>
<dbReference type="PRINTS" id="PR00625">
    <property type="entry name" value="JDOMAIN"/>
</dbReference>
<evidence type="ECO:0000313" key="4">
    <source>
        <dbReference type="EMBL" id="MBD1602158.1"/>
    </source>
</evidence>
<dbReference type="InterPro" id="IPR018253">
    <property type="entry name" value="DnaJ_domain_CS"/>
</dbReference>
<dbReference type="PANTHER" id="PTHR43096">
    <property type="entry name" value="DNAJ HOMOLOG 1, MITOCHONDRIAL-RELATED"/>
    <property type="match status" value="1"/>
</dbReference>
<dbReference type="PROSITE" id="PS50076">
    <property type="entry name" value="DNAJ_2"/>
    <property type="match status" value="1"/>
</dbReference>
<dbReference type="EMBL" id="JAAOCA010000054">
    <property type="protein sequence ID" value="MBD1602158.1"/>
    <property type="molecule type" value="Genomic_DNA"/>
</dbReference>
<dbReference type="Gene3D" id="2.60.260.20">
    <property type="entry name" value="Urease metallochaperone UreE, N-terminal domain"/>
    <property type="match status" value="2"/>
</dbReference>
<dbReference type="PANTHER" id="PTHR43096:SF52">
    <property type="entry name" value="DNAJ HOMOLOG 1, MITOCHONDRIAL-RELATED"/>
    <property type="match status" value="1"/>
</dbReference>
<keyword evidence="5" id="KW-1185">Reference proteome</keyword>
<dbReference type="CDD" id="cd06257">
    <property type="entry name" value="DnaJ"/>
    <property type="match status" value="1"/>
</dbReference>
<dbReference type="InterPro" id="IPR001623">
    <property type="entry name" value="DnaJ_domain"/>
</dbReference>
<dbReference type="Pfam" id="PF00226">
    <property type="entry name" value="DnaJ"/>
    <property type="match status" value="1"/>
</dbReference>
<accession>A0ABR7ZA74</accession>
<dbReference type="RefSeq" id="WP_190426731.1">
    <property type="nucleotide sequence ID" value="NZ_JAAOCA010000054.1"/>
</dbReference>
<gene>
    <name evidence="4" type="ORF">HAQ05_26105</name>
</gene>
<evidence type="ECO:0000256" key="2">
    <source>
        <dbReference type="ARBA" id="ARBA00023186"/>
    </source>
</evidence>
<sequence length="317" mass="33867">MDFKDYYTVLGVAPTATEKEIKAAYRKLAAKYHPDKNKAAGAEDKFKEASEAYEVLGDPAKRVEYDEIRQYGGRQPFQAPPGWEGRPGASFEAEGGDFGDIFSSLFGNQRGAGSPFGSGRGPSRSAARDGQDVELNLPVFLEEALSDEPKQVSFKVPQYNAAGQRTGDVTKTLKVKIPAGVSDGERIRLKGQGAPGVAGGAAGDLFIIVNLAPHPLFKVEGVDLVCEVPVAPWELALGAKVEVPTLTGKLSLSVRPGSHNGQRLRAKGQGLRAKGGGRGDLLVQLKVVMPPASEASLELWQKLAETSKFDPRAGWPR</sequence>
<dbReference type="Proteomes" id="UP000805841">
    <property type="component" value="Unassembled WGS sequence"/>
</dbReference>
<protein>
    <submittedName>
        <fullName evidence="4">DnaJ domain-containing protein</fullName>
    </submittedName>
</protein>
<dbReference type="Pfam" id="PF01556">
    <property type="entry name" value="DnaJ_C"/>
    <property type="match status" value="1"/>
</dbReference>
<proteinExistence type="predicted"/>
<dbReference type="CDD" id="cd10747">
    <property type="entry name" value="DnaJ_C"/>
    <property type="match status" value="1"/>
</dbReference>
<dbReference type="InterPro" id="IPR008971">
    <property type="entry name" value="HSP40/DnaJ_pept-bd"/>
</dbReference>
<evidence type="ECO:0000313" key="5">
    <source>
        <dbReference type="Proteomes" id="UP000805841"/>
    </source>
</evidence>
<dbReference type="InterPro" id="IPR036869">
    <property type="entry name" value="J_dom_sf"/>
</dbReference>
<dbReference type="PROSITE" id="PS00636">
    <property type="entry name" value="DNAJ_1"/>
    <property type="match status" value="1"/>
</dbReference>
<evidence type="ECO:0000256" key="1">
    <source>
        <dbReference type="ARBA" id="ARBA00022490"/>
    </source>
</evidence>
<dbReference type="SUPFAM" id="SSF49493">
    <property type="entry name" value="HSP40/DnaJ peptide-binding domain"/>
    <property type="match status" value="2"/>
</dbReference>
<organism evidence="4 5">
    <name type="scientific">Pseudomonas typographi</name>
    <dbReference type="NCBI Taxonomy" id="2715964"/>
    <lineage>
        <taxon>Bacteria</taxon>
        <taxon>Pseudomonadati</taxon>
        <taxon>Pseudomonadota</taxon>
        <taxon>Gammaproteobacteria</taxon>
        <taxon>Pseudomonadales</taxon>
        <taxon>Pseudomonadaceae</taxon>
        <taxon>Pseudomonas</taxon>
    </lineage>
</organism>
<keyword evidence="2" id="KW-0143">Chaperone</keyword>
<dbReference type="Gene3D" id="1.20.5.460">
    <property type="entry name" value="Single helix bin"/>
    <property type="match status" value="1"/>
</dbReference>
<evidence type="ECO:0000259" key="3">
    <source>
        <dbReference type="PROSITE" id="PS50076"/>
    </source>
</evidence>
<reference evidence="4 5" key="1">
    <citation type="journal article" date="2020" name="Insects">
        <title>Bacteria Belonging to Pseudomonas typographi sp. nov. from the Bark Beetle Ips typographus Have Genomic Potential to Aid in the Host Ecology.</title>
        <authorList>
            <person name="Peral-Aranega E."/>
            <person name="Saati-Santamaria Z."/>
            <person name="Kolarik M."/>
            <person name="Rivas R."/>
            <person name="Garcia-Fraile P."/>
        </authorList>
    </citation>
    <scope>NUCLEOTIDE SEQUENCE [LARGE SCALE GENOMIC DNA]</scope>
    <source>
        <strain evidence="4 5">CA3A</strain>
    </source>
</reference>
<name>A0ABR7ZA74_9PSED</name>
<dbReference type="InterPro" id="IPR002939">
    <property type="entry name" value="DnaJ_C"/>
</dbReference>
<dbReference type="Gene3D" id="1.10.287.110">
    <property type="entry name" value="DnaJ domain"/>
    <property type="match status" value="1"/>
</dbReference>
<dbReference type="SUPFAM" id="SSF46565">
    <property type="entry name" value="Chaperone J-domain"/>
    <property type="match status" value="1"/>
</dbReference>